<evidence type="ECO:0000313" key="10">
    <source>
        <dbReference type="Ensembl" id="ENSSGRP00000083371.1"/>
    </source>
</evidence>
<dbReference type="Ensembl" id="ENSSGRT00000088782.1">
    <property type="protein sequence ID" value="ENSSGRP00000083371.1"/>
    <property type="gene ID" value="ENSSGRG00000038736.1"/>
</dbReference>
<dbReference type="Proteomes" id="UP000472262">
    <property type="component" value="Unassembled WGS sequence"/>
</dbReference>
<dbReference type="SUPFAM" id="SSF52540">
    <property type="entry name" value="P-loop containing nucleoside triphosphate hydrolases"/>
    <property type="match status" value="1"/>
</dbReference>
<keyword evidence="5 7" id="KW-0505">Motor protein</keyword>
<evidence type="ECO:0000256" key="4">
    <source>
        <dbReference type="ARBA" id="ARBA00023123"/>
    </source>
</evidence>
<dbReference type="GO" id="GO:0048731">
    <property type="term" value="P:system development"/>
    <property type="evidence" value="ECO:0007669"/>
    <property type="project" value="UniProtKB-ARBA"/>
</dbReference>
<dbReference type="GO" id="GO:0005516">
    <property type="term" value="F:calmodulin binding"/>
    <property type="evidence" value="ECO:0007669"/>
    <property type="project" value="UniProtKB-KW"/>
</dbReference>
<evidence type="ECO:0000256" key="5">
    <source>
        <dbReference type="ARBA" id="ARBA00023175"/>
    </source>
</evidence>
<dbReference type="InterPro" id="IPR001609">
    <property type="entry name" value="Myosin_head_motor_dom-like"/>
</dbReference>
<dbReference type="SMART" id="SM00242">
    <property type="entry name" value="MYSc"/>
    <property type="match status" value="1"/>
</dbReference>
<dbReference type="PROSITE" id="PS51757">
    <property type="entry name" value="TH1"/>
    <property type="match status" value="1"/>
</dbReference>
<dbReference type="Gene3D" id="1.10.10.820">
    <property type="match status" value="1"/>
</dbReference>
<comment type="similarity">
    <text evidence="1 7">Belongs to the TRAFAC class myosin-kinesin ATPase superfamily. Myosin family.</text>
</comment>
<reference evidence="10" key="1">
    <citation type="submission" date="2025-08" db="UniProtKB">
        <authorList>
            <consortium name="Ensembl"/>
        </authorList>
    </citation>
    <scope>IDENTIFICATION</scope>
</reference>
<dbReference type="Pfam" id="PF00063">
    <property type="entry name" value="Myosin_head"/>
    <property type="match status" value="1"/>
</dbReference>
<dbReference type="GO" id="GO:0007015">
    <property type="term" value="P:actin filament organization"/>
    <property type="evidence" value="ECO:0007669"/>
    <property type="project" value="TreeGrafter"/>
</dbReference>
<evidence type="ECO:0000256" key="7">
    <source>
        <dbReference type="PROSITE-ProRule" id="PRU00782"/>
    </source>
</evidence>
<keyword evidence="3 7" id="KW-0067">ATP-binding</keyword>
<dbReference type="InterPro" id="IPR036961">
    <property type="entry name" value="Kinesin_motor_dom_sf"/>
</dbReference>
<dbReference type="GO" id="GO:0005903">
    <property type="term" value="C:brush border"/>
    <property type="evidence" value="ECO:0007669"/>
    <property type="project" value="TreeGrafter"/>
</dbReference>
<dbReference type="Pfam" id="PF00612">
    <property type="entry name" value="IQ"/>
    <property type="match status" value="2"/>
</dbReference>
<reference evidence="10" key="2">
    <citation type="submission" date="2025-09" db="UniProtKB">
        <authorList>
            <consortium name="Ensembl"/>
        </authorList>
    </citation>
    <scope>IDENTIFICATION</scope>
</reference>
<dbReference type="PROSITE" id="PS51456">
    <property type="entry name" value="MYOSIN_MOTOR"/>
    <property type="match status" value="1"/>
</dbReference>
<evidence type="ECO:0000256" key="1">
    <source>
        <dbReference type="ARBA" id="ARBA00008314"/>
    </source>
</evidence>
<evidence type="ECO:0000259" key="9">
    <source>
        <dbReference type="PROSITE" id="PS51757"/>
    </source>
</evidence>
<dbReference type="GO" id="GO:0016459">
    <property type="term" value="C:myosin complex"/>
    <property type="evidence" value="ECO:0007669"/>
    <property type="project" value="UniProtKB-KW"/>
</dbReference>
<dbReference type="Gene3D" id="6.20.240.20">
    <property type="match status" value="1"/>
</dbReference>
<dbReference type="PROSITE" id="PS50096">
    <property type="entry name" value="IQ"/>
    <property type="match status" value="3"/>
</dbReference>
<evidence type="ECO:0000313" key="11">
    <source>
        <dbReference type="Proteomes" id="UP000472262"/>
    </source>
</evidence>
<feature type="domain" description="TH1" evidence="9">
    <location>
        <begin position="891"/>
        <end position="1077"/>
    </location>
</feature>
<dbReference type="GO" id="GO:0030048">
    <property type="term" value="P:actin filament-based movement"/>
    <property type="evidence" value="ECO:0007669"/>
    <property type="project" value="TreeGrafter"/>
</dbReference>
<dbReference type="InterPro" id="IPR000048">
    <property type="entry name" value="IQ_motif_EF-hand-BS"/>
</dbReference>
<dbReference type="GO" id="GO:0051015">
    <property type="term" value="F:actin filament binding"/>
    <property type="evidence" value="ECO:0007669"/>
    <property type="project" value="TreeGrafter"/>
</dbReference>
<dbReference type="GO" id="GO:0005886">
    <property type="term" value="C:plasma membrane"/>
    <property type="evidence" value="ECO:0007669"/>
    <property type="project" value="TreeGrafter"/>
</dbReference>
<dbReference type="GO" id="GO:0000146">
    <property type="term" value="F:microfilament motor activity"/>
    <property type="evidence" value="ECO:0007669"/>
    <property type="project" value="TreeGrafter"/>
</dbReference>
<dbReference type="Pfam" id="PF06017">
    <property type="entry name" value="Myosin_TH1"/>
    <property type="match status" value="1"/>
</dbReference>
<feature type="region of interest" description="Actin-binding" evidence="7">
    <location>
        <begin position="575"/>
        <end position="597"/>
    </location>
</feature>
<evidence type="ECO:0000259" key="8">
    <source>
        <dbReference type="PROSITE" id="PS51456"/>
    </source>
</evidence>
<dbReference type="GO" id="GO:0005938">
    <property type="term" value="C:cell cortex"/>
    <property type="evidence" value="ECO:0007669"/>
    <property type="project" value="UniProtKB-SubCell"/>
</dbReference>
<dbReference type="Gene3D" id="3.40.850.10">
    <property type="entry name" value="Kinesin motor domain"/>
    <property type="match status" value="1"/>
</dbReference>
<dbReference type="SMART" id="SM00015">
    <property type="entry name" value="IQ"/>
    <property type="match status" value="4"/>
</dbReference>
<dbReference type="Gene3D" id="1.20.58.530">
    <property type="match status" value="1"/>
</dbReference>
<sequence>MSKMEVKTSLLDNMIGVGDMVLIEPLSEDTFIENLKKRFDHNEIYTYIGSVVISMNPYKSLPIYTAEKVEEYRNRNFYELSPHIYALADEAYRSLREQDNDQCILITGESGAGKTEASKFVMSYVAAVCGKGQEVNKVKEQLLQSNPVLEAFGNAKTVRNDNSSRFGKYMDIEFDFKGDPLGGVISNYLLEKSRVVKQPRGERNFHIFYQLLSGASDDTLKKLKLDRDFSKYNYLSLDSATVNGLDDAASFRTVRRMDVAGFNSEDYFLLLVAAVLKLGNIEFKPESRCNGYDESRVKDKNDLKEMCELLGIEQSVLERAFSFRTVEAKMEKVSTTLNVAQAYYARDALAKNLYSRLFSWLVNRINESIKAQTKTRKKVMGVLDIYGFEIFEENSFEQFIINYCNEKLQQIFIELTLREEQEEYVREDIEWTNIEYFNNAIICDLIENNKNGILAMLDEECLRPGTVTDETFLDKLNTVCAEHQHFESRQSKNSKFLTDHSLPHNCFRIQHYAGKVLYRAEGFVDKNNDLLYRDLSQAMYKANHSLIKILFPEGNPAKVNLKRPPTAGFQFRASVGTLMKNLLTKNPNYIRCIKPNDKKAAHIFTDSLVCHQVRYLGLMENVRVRRAGYAFRQAYDPCLERYKMLCKQTWPHWKGPARLGVEVLLTDLQVPAEEFAYGRSKIFIRNPRTLFFLEEKRSRCLEDLATLIQKIFRGWKCRTHFLLLKKSQVVVAAWYRRFAQQKKYQNIRSSALVFQSFIRGWKARKLLRELKHKKRCEEAVTTISAYWHGTQVRREYRKFFRANAGKKIYDFTIQRIIQKYFLGLKKTMPSMSPIDKSWPARPYGFLDRTHQELRRIFHLWRCKKYRSQFTEEKKATYKEKLAASELFKDKKALYPSSVGQPFKGDYVEITKNPKYQKLNSFAEDKVLLADVVSKINRANGKVTPRIFLLTKKSLVLADQKTGQVKASVPLLDLSSVSVSTQNDGFFALKLKEGSTSAAKGDFLLSSDRLIEIITKLHCIGATSADRNQISIDISDEFLVQFKQDKVCVKFIQGTPKNGNGVACKRKNNRLLEVSVPSP</sequence>
<dbReference type="GO" id="GO:0005902">
    <property type="term" value="C:microvillus"/>
    <property type="evidence" value="ECO:0007669"/>
    <property type="project" value="TreeGrafter"/>
</dbReference>
<organism evidence="10 11">
    <name type="scientific">Sinocyclocheilus grahami</name>
    <name type="common">Dianchi golden-line fish</name>
    <name type="synonym">Barbus grahami</name>
    <dbReference type="NCBI Taxonomy" id="75366"/>
    <lineage>
        <taxon>Eukaryota</taxon>
        <taxon>Metazoa</taxon>
        <taxon>Chordata</taxon>
        <taxon>Craniata</taxon>
        <taxon>Vertebrata</taxon>
        <taxon>Euteleostomi</taxon>
        <taxon>Actinopterygii</taxon>
        <taxon>Neopterygii</taxon>
        <taxon>Teleostei</taxon>
        <taxon>Ostariophysi</taxon>
        <taxon>Cypriniformes</taxon>
        <taxon>Cyprinidae</taxon>
        <taxon>Cyprininae</taxon>
        <taxon>Sinocyclocheilus</taxon>
    </lineage>
</organism>
<dbReference type="InterPro" id="IPR036072">
    <property type="entry name" value="MYSc_Myo1"/>
</dbReference>
<dbReference type="InterPro" id="IPR010926">
    <property type="entry name" value="Myosin_TH1"/>
</dbReference>
<feature type="domain" description="Myosin motor" evidence="8">
    <location>
        <begin position="15"/>
        <end position="698"/>
    </location>
</feature>
<evidence type="ECO:0000256" key="2">
    <source>
        <dbReference type="ARBA" id="ARBA00022741"/>
    </source>
</evidence>
<protein>
    <submittedName>
        <fullName evidence="10">Myosin IB</fullName>
    </submittedName>
</protein>
<keyword evidence="2 7" id="KW-0547">Nucleotide-binding</keyword>
<dbReference type="InterPro" id="IPR027417">
    <property type="entry name" value="P-loop_NTPase"/>
</dbReference>
<dbReference type="GO" id="GO:0006897">
    <property type="term" value="P:endocytosis"/>
    <property type="evidence" value="ECO:0007669"/>
    <property type="project" value="TreeGrafter"/>
</dbReference>
<evidence type="ECO:0000256" key="6">
    <source>
        <dbReference type="ARBA" id="ARBA00023203"/>
    </source>
</evidence>
<keyword evidence="11" id="KW-1185">Reference proteome</keyword>
<evidence type="ECO:0000256" key="3">
    <source>
        <dbReference type="ARBA" id="ARBA00022840"/>
    </source>
</evidence>
<dbReference type="AlphaFoldDB" id="A0A672R4M7"/>
<dbReference type="Gene3D" id="1.20.5.190">
    <property type="match status" value="2"/>
</dbReference>
<dbReference type="CDD" id="cd01378">
    <property type="entry name" value="MYSc_Myo1"/>
    <property type="match status" value="1"/>
</dbReference>
<keyword evidence="4 7" id="KW-0518">Myosin</keyword>
<keyword evidence="6 7" id="KW-0009">Actin-binding</keyword>
<dbReference type="Gene3D" id="1.20.120.720">
    <property type="entry name" value="Myosin VI head, motor domain, U50 subdomain"/>
    <property type="match status" value="1"/>
</dbReference>
<name>A0A672R4M7_SINGR</name>
<gene>
    <name evidence="10" type="primary">myo1b</name>
</gene>
<feature type="binding site" evidence="7">
    <location>
        <begin position="108"/>
        <end position="115"/>
    </location>
    <ligand>
        <name>ATP</name>
        <dbReference type="ChEBI" id="CHEBI:30616"/>
    </ligand>
</feature>
<dbReference type="PANTHER" id="PTHR13140:SF802">
    <property type="entry name" value="UNCONVENTIONAL MYOSIN-IB ISOFORM X1"/>
    <property type="match status" value="1"/>
</dbReference>
<dbReference type="PANTHER" id="PTHR13140">
    <property type="entry name" value="MYOSIN"/>
    <property type="match status" value="1"/>
</dbReference>
<dbReference type="GO" id="GO:0005524">
    <property type="term" value="F:ATP binding"/>
    <property type="evidence" value="ECO:0007669"/>
    <property type="project" value="UniProtKB-UniRule"/>
</dbReference>
<accession>A0A672R4M7</accession>
<proteinExistence type="inferred from homology"/>
<dbReference type="PRINTS" id="PR00193">
    <property type="entry name" value="MYOSINHEAVY"/>
</dbReference>